<protein>
    <submittedName>
        <fullName evidence="2">Phage protease</fullName>
    </submittedName>
</protein>
<reference evidence="2 3" key="1">
    <citation type="submission" date="2023-11" db="EMBL/GenBank/DDBJ databases">
        <title>Coraliomargarita sp. nov., isolated from marine algae.</title>
        <authorList>
            <person name="Lee J.K."/>
            <person name="Baek J.H."/>
            <person name="Kim J.M."/>
            <person name="Choi D.G."/>
            <person name="Jeon C.O."/>
        </authorList>
    </citation>
    <scope>NUCLEOTIDE SEQUENCE [LARGE SCALE GENOMIC DNA]</scope>
    <source>
        <strain evidence="2 3">J2-16</strain>
    </source>
</reference>
<gene>
    <name evidence="2" type="ORF">SH580_17650</name>
</gene>
<organism evidence="2 3">
    <name type="scientific">Coraliomargarita algicola</name>
    <dbReference type="NCBI Taxonomy" id="3092156"/>
    <lineage>
        <taxon>Bacteria</taxon>
        <taxon>Pseudomonadati</taxon>
        <taxon>Verrucomicrobiota</taxon>
        <taxon>Opitutia</taxon>
        <taxon>Puniceicoccales</taxon>
        <taxon>Coraliomargaritaceae</taxon>
        <taxon>Coraliomargarita</taxon>
    </lineage>
</organism>
<proteinExistence type="predicted"/>
<accession>A0ABZ0RGF6</accession>
<name>A0ABZ0RGF6_9BACT</name>
<dbReference type="GO" id="GO:0008233">
    <property type="term" value="F:peptidase activity"/>
    <property type="evidence" value="ECO:0007669"/>
    <property type="project" value="UniProtKB-KW"/>
</dbReference>
<dbReference type="RefSeq" id="WP_319832143.1">
    <property type="nucleotide sequence ID" value="NZ_CP138858.1"/>
</dbReference>
<feature type="coiled-coil region" evidence="1">
    <location>
        <begin position="212"/>
        <end position="246"/>
    </location>
</feature>
<dbReference type="Pfam" id="PF10123">
    <property type="entry name" value="Mu-like_Pro"/>
    <property type="match status" value="1"/>
</dbReference>
<dbReference type="Proteomes" id="UP001324993">
    <property type="component" value="Chromosome"/>
</dbReference>
<dbReference type="InterPro" id="IPR012106">
    <property type="entry name" value="Phage_Mu_Gp1"/>
</dbReference>
<evidence type="ECO:0000313" key="2">
    <source>
        <dbReference type="EMBL" id="WPJ95250.1"/>
    </source>
</evidence>
<keyword evidence="2" id="KW-0645">Protease</keyword>
<evidence type="ECO:0000256" key="1">
    <source>
        <dbReference type="SAM" id="Coils"/>
    </source>
</evidence>
<sequence>MPEAIKAALSTELVINHQSSAMTEVPQELQYMPPGTHRINASREGKPVALDVTVDAVTAETLNTFLQNQLTKSTEGIDDRPFFDFNHEDREAAAWPTEFYWAGDDPKTGGVRAKIEWSGAGQSAVKEKTFRRFSPTFIPDDQGKVIGSETNMGGLVNRAAFKSIQSLFAKGNPGSQVSEPASSVSVSIMKITAKLHALKIIDSVEASEDVMAQAIEDKFTELETENRELKNRIEDAIKARATSQVEAALKAGRLAPADTDAKAFWQEALIRDEAKAVKALEALPINPVLAKVTEGDDPKNGLLDKMHLQQKKLAEVRAANPQADFQTVFAKAQSESPDLFR</sequence>
<keyword evidence="3" id="KW-1185">Reference proteome</keyword>
<evidence type="ECO:0000313" key="3">
    <source>
        <dbReference type="Proteomes" id="UP001324993"/>
    </source>
</evidence>
<keyword evidence="2" id="KW-0378">Hydrolase</keyword>
<keyword evidence="1" id="KW-0175">Coiled coil</keyword>
<dbReference type="GO" id="GO:0006508">
    <property type="term" value="P:proteolysis"/>
    <property type="evidence" value="ECO:0007669"/>
    <property type="project" value="UniProtKB-KW"/>
</dbReference>
<dbReference type="EMBL" id="CP138858">
    <property type="protein sequence ID" value="WPJ95250.1"/>
    <property type="molecule type" value="Genomic_DNA"/>
</dbReference>